<dbReference type="PROSITE" id="PS50077">
    <property type="entry name" value="HEAT_REPEAT"/>
    <property type="match status" value="1"/>
</dbReference>
<dbReference type="InterPro" id="IPR021133">
    <property type="entry name" value="HEAT_type_2"/>
</dbReference>
<dbReference type="InterPro" id="IPR040362">
    <property type="entry name" value="RELCH"/>
</dbReference>
<feature type="coiled-coil region" evidence="2">
    <location>
        <begin position="222"/>
        <end position="291"/>
    </location>
</feature>
<dbReference type="SUPFAM" id="SSF48371">
    <property type="entry name" value="ARM repeat"/>
    <property type="match status" value="1"/>
</dbReference>
<evidence type="ECO:0000313" key="4">
    <source>
        <dbReference type="EMBL" id="KAK9134337.1"/>
    </source>
</evidence>
<dbReference type="PROSITE" id="PS50896">
    <property type="entry name" value="LISH"/>
    <property type="match status" value="2"/>
</dbReference>
<evidence type="ECO:0000256" key="2">
    <source>
        <dbReference type="SAM" id="Coils"/>
    </source>
</evidence>
<organism evidence="4 5">
    <name type="scientific">Stephania yunnanensis</name>
    <dbReference type="NCBI Taxonomy" id="152371"/>
    <lineage>
        <taxon>Eukaryota</taxon>
        <taxon>Viridiplantae</taxon>
        <taxon>Streptophyta</taxon>
        <taxon>Embryophyta</taxon>
        <taxon>Tracheophyta</taxon>
        <taxon>Spermatophyta</taxon>
        <taxon>Magnoliopsida</taxon>
        <taxon>Ranunculales</taxon>
        <taxon>Menispermaceae</taxon>
        <taxon>Menispermoideae</taxon>
        <taxon>Cissampelideae</taxon>
        <taxon>Stephania</taxon>
    </lineage>
</organism>
<dbReference type="EMBL" id="JBBNAF010000006">
    <property type="protein sequence ID" value="KAK9134337.1"/>
    <property type="molecule type" value="Genomic_DNA"/>
</dbReference>
<comment type="caution">
    <text evidence="4">The sequence shown here is derived from an EMBL/GenBank/DDBJ whole genome shotgun (WGS) entry which is preliminary data.</text>
</comment>
<evidence type="ECO:0000256" key="1">
    <source>
        <dbReference type="PROSITE-ProRule" id="PRU00103"/>
    </source>
</evidence>
<dbReference type="PANTHER" id="PTHR32059:SF0">
    <property type="entry name" value="RAB11-BINDING PROTEIN RELCH"/>
    <property type="match status" value="1"/>
</dbReference>
<keyword evidence="2" id="KW-0175">Coiled coil</keyword>
<dbReference type="InterPro" id="IPR011989">
    <property type="entry name" value="ARM-like"/>
</dbReference>
<keyword evidence="5" id="KW-1185">Reference proteome</keyword>
<dbReference type="SMART" id="SM00667">
    <property type="entry name" value="LisH"/>
    <property type="match status" value="2"/>
</dbReference>
<dbReference type="InterPro" id="IPR016024">
    <property type="entry name" value="ARM-type_fold"/>
</dbReference>
<dbReference type="Gene3D" id="1.25.10.10">
    <property type="entry name" value="Leucine-rich Repeat Variant"/>
    <property type="match status" value="2"/>
</dbReference>
<evidence type="ECO:0000313" key="5">
    <source>
        <dbReference type="Proteomes" id="UP001420932"/>
    </source>
</evidence>
<feature type="compositionally biased region" description="Low complexity" evidence="3">
    <location>
        <begin position="1138"/>
        <end position="1147"/>
    </location>
</feature>
<feature type="compositionally biased region" description="Polar residues" evidence="3">
    <location>
        <begin position="412"/>
        <end position="423"/>
    </location>
</feature>
<reference evidence="4 5" key="1">
    <citation type="submission" date="2024-01" db="EMBL/GenBank/DDBJ databases">
        <title>Genome assemblies of Stephania.</title>
        <authorList>
            <person name="Yang L."/>
        </authorList>
    </citation>
    <scope>NUCLEOTIDE SEQUENCE [LARGE SCALE GENOMIC DNA]</scope>
    <source>
        <strain evidence="4">YNDBR</strain>
        <tissue evidence="4">Leaf</tissue>
    </source>
</reference>
<evidence type="ECO:0000256" key="3">
    <source>
        <dbReference type="SAM" id="MobiDB-lite"/>
    </source>
</evidence>
<feature type="repeat" description="HEAT" evidence="1">
    <location>
        <begin position="941"/>
        <end position="975"/>
    </location>
</feature>
<dbReference type="GO" id="GO:0055037">
    <property type="term" value="C:recycling endosome"/>
    <property type="evidence" value="ECO:0007669"/>
    <property type="project" value="TreeGrafter"/>
</dbReference>
<dbReference type="GO" id="GO:0032367">
    <property type="term" value="P:intracellular cholesterol transport"/>
    <property type="evidence" value="ECO:0007669"/>
    <property type="project" value="InterPro"/>
</dbReference>
<dbReference type="Proteomes" id="UP001420932">
    <property type="component" value="Unassembled WGS sequence"/>
</dbReference>
<feature type="region of interest" description="Disordered" evidence="3">
    <location>
        <begin position="1126"/>
        <end position="1147"/>
    </location>
</feature>
<feature type="region of interest" description="Disordered" evidence="3">
    <location>
        <begin position="339"/>
        <end position="361"/>
    </location>
</feature>
<accession>A0AAP0JI13</accession>
<protein>
    <recommendedName>
        <fullName evidence="6">LisH domain-containing protein</fullName>
    </recommendedName>
</protein>
<name>A0AAP0JI13_9MAGN</name>
<dbReference type="InterPro" id="IPR006594">
    <property type="entry name" value="LisH"/>
</dbReference>
<gene>
    <name evidence="4" type="ORF">Syun_013667</name>
</gene>
<dbReference type="PANTHER" id="PTHR32059">
    <property type="entry name" value="RAB11-BINDING PROTEIN RELCH"/>
    <property type="match status" value="1"/>
</dbReference>
<proteinExistence type="predicted"/>
<sequence length="1406" mass="158022">MMDVEKSSLCNCVVNFLLEENYLLSAFELLHELLEDGRDAQAMRLKDFFSNPSQFPPDQISRFNTLRVADPQSLLEEKEIIEEKLAISEYELRLAQEDILRLKTELEKKMKSLGVELNGLSIDSADEGPTVHMGRKDISFSDLGPLKDNERRDLNCAVKEYLLLAGYRLTAMTFYEEVAEQNLDVWQNSPACVPDALRHYYYQYLSSTALAAEEKLYMLKENESLQKENTSLNLERESLIKSKDLADGQIMALSKSTETLQKDLKEREVEVQDLKQALEVHRKELNDRRSEITSLKPRLEGSQSSRVWASGDAELVSSQSIETYKAKIKSLQEEIERLKTKNSSGSSPGEVVGYEDEDSQNEEKVVEILEDKAVMSNESHNLDFGSSVLNGVLEKTQNFKDNLDVREVPYGQRSSSIGTVENSESTRKDDSGPLAEDTLVDSKSDKQENELICKNMGLETIQILSDALPKIVPYVLINHREACINLAKNVGQMRTETELLPQCWEQLLPTYFGLAIHLLKSVGLCSELHVHSSECATDKHPNRASVCKINHTYEERRLLVAKSCGELAEFVRPEIRDSLILSIVQQLIEDPATVVREAAAHNLALLLPLFPNVDKFYKVEELMFQLVCDPSGVVVETSLKELVPAVTRWGNKLDHMLQTLLSHILGSAQRCSPLSGVQGSVESHLRVLGERERWNIDVLLRMLIELLPFVHQKVVETCPFPSVTTKPGEELFSTSLLELYAGGHVEWPIFDWMHINCFIGLIQLACLLPHKEDNLRHRLTKFLLAVSKCFGDDYLTHIMLPIFLIAVGDTADLEFFPSAMHQTIRGLRPRTAVAEKLSIMCILPLLLAGILGASSRNDLLADYLRKLLVQGSTKESWPADCSTETINAVRFLCTFDEHQGIVFNILWEMVVSSNANMKMGAANLLKVVVPCVDSKVVSTHVLPALVTLGSDQNLNVKYASIDAFGAIVDKIRVQMDAFLEDGSHEATIAVIRALLVAVPHTTDRLRDYILHFRKCTSPPGSNVMRRRERADAFCESIRALDATEYFVATDLPPTSVREFLLPAIQNLLKDPDSLDPAHKEALEIIMKERSGGTFETITKVMGMGSHLGIASSVSSLFGEGGLLGKKDITNPPPEPVEPENAAAQPPVEDTRAIQNREGFDEVINRFFEVDLLRITSMDELESSEKSLMDTLTRVLQRKKYLMSNHLSSYDPSNLQMYLDSQEAMPPPFDNGEVYWTPDSAHSPTANMLVGSDSFPLRDDASAIQNALELEKKLLRALLAIDLLEIKQGAISKVNSNMILRMTDPWLNSPRFSSHSIHHWSNVQEMDMDLEEDDKSKIFKGKKVLIENSVPSSMEGDPFHFLNHSVSYDQLYKDLVADAAEDQEDMKGCCVDMEQDWESFLNIEKLN</sequence>
<evidence type="ECO:0008006" key="6">
    <source>
        <dbReference type="Google" id="ProtNLM"/>
    </source>
</evidence>
<dbReference type="GO" id="GO:0005802">
    <property type="term" value="C:trans-Golgi network"/>
    <property type="evidence" value="ECO:0007669"/>
    <property type="project" value="InterPro"/>
</dbReference>
<feature type="region of interest" description="Disordered" evidence="3">
    <location>
        <begin position="410"/>
        <end position="442"/>
    </location>
</feature>